<dbReference type="EMBL" id="JAGKQQ010000001">
    <property type="protein sequence ID" value="MBP3956341.1"/>
    <property type="molecule type" value="Genomic_DNA"/>
</dbReference>
<accession>A0ABS5BRJ9</accession>
<keyword evidence="2" id="KW-1185">Reference proteome</keyword>
<evidence type="ECO:0000313" key="2">
    <source>
        <dbReference type="Proteomes" id="UP000676565"/>
    </source>
</evidence>
<organism evidence="1 2">
    <name type="scientific">Gemmata palustris</name>
    <dbReference type="NCBI Taxonomy" id="2822762"/>
    <lineage>
        <taxon>Bacteria</taxon>
        <taxon>Pseudomonadati</taxon>
        <taxon>Planctomycetota</taxon>
        <taxon>Planctomycetia</taxon>
        <taxon>Gemmatales</taxon>
        <taxon>Gemmataceae</taxon>
        <taxon>Gemmata</taxon>
    </lineage>
</organism>
<dbReference type="Proteomes" id="UP000676565">
    <property type="component" value="Unassembled WGS sequence"/>
</dbReference>
<reference evidence="1 2" key="1">
    <citation type="submission" date="2021-04" db="EMBL/GenBank/DDBJ databases">
        <authorList>
            <person name="Ivanova A."/>
        </authorList>
    </citation>
    <scope>NUCLEOTIDE SEQUENCE [LARGE SCALE GENOMIC DNA]</scope>
    <source>
        <strain evidence="1 2">G18</strain>
    </source>
</reference>
<dbReference type="RefSeq" id="WP_210654359.1">
    <property type="nucleotide sequence ID" value="NZ_JAGKQQ010000001.1"/>
</dbReference>
<sequence length="101" mass="11028">MSELNHRKASGTAFVTGPWGERFEGATLSCCHCQFTWVLQKGSGKVRGFCTSCMRPHCGGSNCWECVPIEQRLENIEAGRPELTPAPVKVFVPGGAPRPFC</sequence>
<gene>
    <name evidence="1" type="ORF">J8F10_13705</name>
</gene>
<comment type="caution">
    <text evidence="1">The sequence shown here is derived from an EMBL/GenBank/DDBJ whole genome shotgun (WGS) entry which is preliminary data.</text>
</comment>
<name>A0ABS5BRJ9_9BACT</name>
<protein>
    <submittedName>
        <fullName evidence="1">Uncharacterized protein</fullName>
    </submittedName>
</protein>
<proteinExistence type="predicted"/>
<evidence type="ECO:0000313" key="1">
    <source>
        <dbReference type="EMBL" id="MBP3956341.1"/>
    </source>
</evidence>